<keyword evidence="3" id="KW-1185">Reference proteome</keyword>
<name>A0ABQ0DDB5_9EUKA</name>
<evidence type="ECO:0008006" key="4">
    <source>
        <dbReference type="Google" id="ProtNLM"/>
    </source>
</evidence>
<evidence type="ECO:0000256" key="1">
    <source>
        <dbReference type="SAM" id="MobiDB-lite"/>
    </source>
</evidence>
<dbReference type="Proteomes" id="UP001628156">
    <property type="component" value="Unassembled WGS sequence"/>
</dbReference>
<gene>
    <name evidence="2" type="ORF">ENUP19_0060G0032</name>
</gene>
<feature type="compositionally biased region" description="Low complexity" evidence="1">
    <location>
        <begin position="590"/>
        <end position="599"/>
    </location>
</feature>
<accession>A0ABQ0DDB5</accession>
<feature type="region of interest" description="Disordered" evidence="1">
    <location>
        <begin position="566"/>
        <end position="622"/>
    </location>
</feature>
<evidence type="ECO:0000313" key="3">
    <source>
        <dbReference type="Proteomes" id="UP001628156"/>
    </source>
</evidence>
<sequence length="763" mass="85996">MPKQSRKKIKQIKSTMTTKPNTTNVIGNISENILHQELNERRNGIIQTNGHLPSLEMSVGNGTQVKLNQPGNTQPIQFIPQMIPGQNPQMIHTIQGQHFINHSNELFKNAYHMIPSTTLQNGVHQVQPQQPQGQQQFQQQKVFSFQQMPQGKGQPTILYQNPTYVIPTGPQNQRIVEALAGQTQLIQQNNINRQQEQTQRVSMPTLNGQPNITTIPNGIQQIKVQPQPISMRNVIGITMPPAYSTIQPNPNVRNIQNFQKIVPTSTLQNTTTGQPIQQPQILQQINPQLQQNLNQQPQHTIPQQLSSNIINTQPQQISSNIINTQPQQQTNKQQPITNPNQNTFQTINSNSGQRVLFAYPSSNVMLNPSIMLQPVKENGNTIPQQQSGLRFAPTQAAQLNVNQTAQLNQTQINPQQPTQITQPQQRIPAPIQPNFKQRNQQEFQTSQNVSNITTINTPVIGQFTYNPIAPHFQFQQQHQRPIQFAPGGFQPTIPETKKVIETTFRPGNTNPKFILKSNGENIDSFTIQQQLDLHSNFMAPMAQGLNRSIGVNPKGYVIASPLPPKVTTPSVKSSTHNMSIGVKEEDSRSKTGSVVSSTTGKRKKKENKKVMESPQKPSLADEHRNELKKMMTSNSESIAVFVKEHPKYNDQFEETLKEIARYCNMYQFFGYECKEDKVIVTNALSQILKDPKLVLVFKVNTPVDEKWGFAKPFFSNDEEFNDETIDAKMQKDEGGVVHFLDLYYDYTKQLLGGIEASITPTPA</sequence>
<proteinExistence type="predicted"/>
<protein>
    <recommendedName>
        <fullName evidence="4">CKK domain-containing protein</fullName>
    </recommendedName>
</protein>
<reference evidence="2 3" key="1">
    <citation type="journal article" date="2019" name="PLoS Negl. Trop. Dis.">
        <title>Whole genome sequencing of Entamoeba nuttalli reveals mammalian host-related molecular signatures and a novel octapeptide-repeat surface protein.</title>
        <authorList>
            <person name="Tanaka M."/>
            <person name="Makiuchi T."/>
            <person name="Komiyama T."/>
            <person name="Shiina T."/>
            <person name="Osaki K."/>
            <person name="Tachibana H."/>
        </authorList>
    </citation>
    <scope>NUCLEOTIDE SEQUENCE [LARGE SCALE GENOMIC DNA]</scope>
    <source>
        <strain evidence="2 3">P19-061405</strain>
    </source>
</reference>
<feature type="compositionally biased region" description="Polar residues" evidence="1">
    <location>
        <begin position="567"/>
        <end position="578"/>
    </location>
</feature>
<organism evidence="2 3">
    <name type="scientific">Entamoeba nuttalli</name>
    <dbReference type="NCBI Taxonomy" id="412467"/>
    <lineage>
        <taxon>Eukaryota</taxon>
        <taxon>Amoebozoa</taxon>
        <taxon>Evosea</taxon>
        <taxon>Archamoebae</taxon>
        <taxon>Mastigamoebida</taxon>
        <taxon>Entamoebidae</taxon>
        <taxon>Entamoeba</taxon>
    </lineage>
</organism>
<comment type="caution">
    <text evidence="2">The sequence shown here is derived from an EMBL/GenBank/DDBJ whole genome shotgun (WGS) entry which is preliminary data.</text>
</comment>
<evidence type="ECO:0000313" key="2">
    <source>
        <dbReference type="EMBL" id="GAB1220853.1"/>
    </source>
</evidence>
<dbReference type="EMBL" id="BAAFRS010000060">
    <property type="protein sequence ID" value="GAB1220853.1"/>
    <property type="molecule type" value="Genomic_DNA"/>
</dbReference>